<dbReference type="Gene3D" id="1.25.10.10">
    <property type="entry name" value="Leucine-rich Repeat Variant"/>
    <property type="match status" value="1"/>
</dbReference>
<gene>
    <name evidence="2" type="ORF">LSH36_20g02028</name>
</gene>
<evidence type="ECO:0000313" key="2">
    <source>
        <dbReference type="EMBL" id="KAK2168103.1"/>
    </source>
</evidence>
<feature type="compositionally biased region" description="Low complexity" evidence="1">
    <location>
        <begin position="364"/>
        <end position="374"/>
    </location>
</feature>
<feature type="region of interest" description="Disordered" evidence="1">
    <location>
        <begin position="492"/>
        <end position="515"/>
    </location>
</feature>
<dbReference type="AlphaFoldDB" id="A0AAD9KCS5"/>
<name>A0AAD9KCS5_9ANNE</name>
<evidence type="ECO:0000313" key="3">
    <source>
        <dbReference type="Proteomes" id="UP001208570"/>
    </source>
</evidence>
<feature type="compositionally biased region" description="Basic and acidic residues" evidence="1">
    <location>
        <begin position="343"/>
        <end position="355"/>
    </location>
</feature>
<dbReference type="PANTHER" id="PTHR12984:SF6">
    <property type="entry name" value="SCY1-LIKE PROTEIN 2"/>
    <property type="match status" value="1"/>
</dbReference>
<keyword evidence="3" id="KW-1185">Reference proteome</keyword>
<sequence>MSLLLSKTPQNDIRNHVLPMVYRALESSTPQIQVNVALESSTPQIQVNVALESSTPQIQEMALNIIPTFASLVEYTQMKSALVPHIKKLCLGTSTLRSGINTRAVINVYTLASSHKEQLFCDCDVVSGNTSGSCLRFAKLHQVRVNCLICLGKLLEYMDKWYVLDEILPIMMQVPSREPAVLMGMLGIFKVAMEHKKLGITKEVMANKLLPFLIPLSIDNNLNLQQFNAYFGLVTEMIGKIEIEHRAKLEQLNTMQQEQRTLQQFAQQTFQEETQKGFNKDNTMMDKFLSGIGLGNLLGPVASGDKKPEVNNPLNDLDVSESKPEQIQSTNKPAKQTNLTMAEKQRIAREQEQHQRLKQQPSLTAKPVAPTTTKTQVKDLTASLLSSNFMSTPSGVGAAGVGSTFGSTSGQSTMFGSGGSTFGATMMSSPGTLSGSTMAMQPYGLPMISNPVSSGFGQMGNPEQNKKNIDMSPLDDLLPNSGMSKVPINKMATNPSTGVTGFGRAAPQSGTMSRPGMITNAGTMPPMRQMAPPMPMQSIMGNPGVMVNQGMRGSMGVGQVPRPPTGMGSQNGDVKKLSNQELADFLG</sequence>
<accession>A0AAD9KCS5</accession>
<dbReference type="SUPFAM" id="SSF48371">
    <property type="entry name" value="ARM repeat"/>
    <property type="match status" value="1"/>
</dbReference>
<dbReference type="EMBL" id="JAODUP010000020">
    <property type="protein sequence ID" value="KAK2168103.1"/>
    <property type="molecule type" value="Genomic_DNA"/>
</dbReference>
<feature type="compositionally biased region" description="Polar residues" evidence="1">
    <location>
        <begin position="325"/>
        <end position="340"/>
    </location>
</feature>
<dbReference type="Proteomes" id="UP001208570">
    <property type="component" value="Unassembled WGS sequence"/>
</dbReference>
<evidence type="ECO:0008006" key="4">
    <source>
        <dbReference type="Google" id="ProtNLM"/>
    </source>
</evidence>
<proteinExistence type="predicted"/>
<comment type="caution">
    <text evidence="2">The sequence shown here is derived from an EMBL/GenBank/DDBJ whole genome shotgun (WGS) entry which is preliminary data.</text>
</comment>
<feature type="region of interest" description="Disordered" evidence="1">
    <location>
        <begin position="561"/>
        <end position="587"/>
    </location>
</feature>
<reference evidence="2" key="1">
    <citation type="journal article" date="2023" name="Mol. Biol. Evol.">
        <title>Third-Generation Sequencing Reveals the Adaptive Role of the Epigenome in Three Deep-Sea Polychaetes.</title>
        <authorList>
            <person name="Perez M."/>
            <person name="Aroh O."/>
            <person name="Sun Y."/>
            <person name="Lan Y."/>
            <person name="Juniper S.K."/>
            <person name="Young C.R."/>
            <person name="Angers B."/>
            <person name="Qian P.Y."/>
        </authorList>
    </citation>
    <scope>NUCLEOTIDE SEQUENCE</scope>
    <source>
        <strain evidence="2">P08H-3</strain>
    </source>
</reference>
<evidence type="ECO:0000256" key="1">
    <source>
        <dbReference type="SAM" id="MobiDB-lite"/>
    </source>
</evidence>
<dbReference type="InterPro" id="IPR011989">
    <property type="entry name" value="ARM-like"/>
</dbReference>
<protein>
    <recommendedName>
        <fullName evidence="4">SCY1-like protein 2</fullName>
    </recommendedName>
</protein>
<organism evidence="2 3">
    <name type="scientific">Paralvinella palmiformis</name>
    <dbReference type="NCBI Taxonomy" id="53620"/>
    <lineage>
        <taxon>Eukaryota</taxon>
        <taxon>Metazoa</taxon>
        <taxon>Spiralia</taxon>
        <taxon>Lophotrochozoa</taxon>
        <taxon>Annelida</taxon>
        <taxon>Polychaeta</taxon>
        <taxon>Sedentaria</taxon>
        <taxon>Canalipalpata</taxon>
        <taxon>Terebellida</taxon>
        <taxon>Terebelliformia</taxon>
        <taxon>Alvinellidae</taxon>
        <taxon>Paralvinella</taxon>
    </lineage>
</organism>
<dbReference type="PANTHER" id="PTHR12984">
    <property type="entry name" value="SCY1-RELATED S/T PROTEIN KINASE-LIKE"/>
    <property type="match status" value="1"/>
</dbReference>
<feature type="region of interest" description="Disordered" evidence="1">
    <location>
        <begin position="303"/>
        <end position="374"/>
    </location>
</feature>
<dbReference type="InterPro" id="IPR051177">
    <property type="entry name" value="CIK-Related_Protein"/>
</dbReference>
<dbReference type="InterPro" id="IPR016024">
    <property type="entry name" value="ARM-type_fold"/>
</dbReference>